<reference evidence="6 7" key="1">
    <citation type="submission" date="2018-06" db="EMBL/GenBank/DDBJ databases">
        <authorList>
            <consortium name="Pathogen Informatics"/>
            <person name="Doyle S."/>
        </authorList>
    </citation>
    <scope>NUCLEOTIDE SEQUENCE [LARGE SCALE GENOMIC DNA]</scope>
    <source>
        <strain evidence="6 7">NCTC12112</strain>
    </source>
</reference>
<evidence type="ECO:0000256" key="1">
    <source>
        <dbReference type="ARBA" id="ARBA00004127"/>
    </source>
</evidence>
<evidence type="ECO:0000256" key="2">
    <source>
        <dbReference type="ARBA" id="ARBA00022692"/>
    </source>
</evidence>
<evidence type="ECO:0000259" key="5">
    <source>
        <dbReference type="Pfam" id="PF06803"/>
    </source>
</evidence>
<evidence type="ECO:0000256" key="3">
    <source>
        <dbReference type="ARBA" id="ARBA00022989"/>
    </source>
</evidence>
<gene>
    <name evidence="6" type="ORF">NCTC12112_01363</name>
</gene>
<name>A0AAX1TVA8_9FUSO</name>
<dbReference type="AlphaFoldDB" id="A0AAX1TVA8"/>
<dbReference type="Proteomes" id="UP000249008">
    <property type="component" value="Chromosome 1"/>
</dbReference>
<dbReference type="KEGG" id="ful:C4N20_13965"/>
<keyword evidence="4" id="KW-0472">Membrane</keyword>
<sequence length="134" mass="15147">MSEKNINEEDINLEDKKYQEKYDEKTFLNKLGSVVKKVGLKGVYYILILYFTMKKKGIPPKEKSIIIGALGYFILPLDILPDITPLVGYTDDLIALGLALAKVAPYIDDEVKAKAKSAVQKLFKTTDEELDKFL</sequence>
<evidence type="ECO:0000256" key="4">
    <source>
        <dbReference type="ARBA" id="ARBA00023136"/>
    </source>
</evidence>
<dbReference type="RefSeq" id="WP_005977487.1">
    <property type="nucleotide sequence ID" value="NZ_BAABXY010000001.1"/>
</dbReference>
<dbReference type="EMBL" id="LS483487">
    <property type="protein sequence ID" value="SQJ02418.1"/>
    <property type="molecule type" value="Genomic_DNA"/>
</dbReference>
<protein>
    <submittedName>
        <fullName evidence="6">Uncharacterized conserved protein</fullName>
    </submittedName>
</protein>
<keyword evidence="2" id="KW-0812">Transmembrane</keyword>
<keyword evidence="3" id="KW-1133">Transmembrane helix</keyword>
<dbReference type="GO" id="GO:0012505">
    <property type="term" value="C:endomembrane system"/>
    <property type="evidence" value="ECO:0007669"/>
    <property type="project" value="UniProtKB-SubCell"/>
</dbReference>
<accession>A0AAX1TVA8</accession>
<comment type="subcellular location">
    <subcellularLocation>
        <location evidence="1">Endomembrane system</location>
        <topology evidence="1">Multi-pass membrane protein</topology>
    </subcellularLocation>
</comment>
<dbReference type="InterPro" id="IPR016983">
    <property type="entry name" value="UCP031804"/>
</dbReference>
<evidence type="ECO:0000313" key="7">
    <source>
        <dbReference type="Proteomes" id="UP000249008"/>
    </source>
</evidence>
<organism evidence="6 7">
    <name type="scientific">Fusobacterium ulcerans</name>
    <dbReference type="NCBI Taxonomy" id="861"/>
    <lineage>
        <taxon>Bacteria</taxon>
        <taxon>Fusobacteriati</taxon>
        <taxon>Fusobacteriota</taxon>
        <taxon>Fusobacteriia</taxon>
        <taxon>Fusobacteriales</taxon>
        <taxon>Fusobacteriaceae</taxon>
        <taxon>Fusobacterium</taxon>
    </lineage>
</organism>
<dbReference type="PIRSF" id="PIRSF031804">
    <property type="entry name" value="UCP031804"/>
    <property type="match status" value="1"/>
</dbReference>
<proteinExistence type="predicted"/>
<feature type="domain" description="DUF1232" evidence="5">
    <location>
        <begin position="63"/>
        <end position="97"/>
    </location>
</feature>
<dbReference type="InterPro" id="IPR010652">
    <property type="entry name" value="DUF1232"/>
</dbReference>
<evidence type="ECO:0000313" key="6">
    <source>
        <dbReference type="EMBL" id="SQJ02418.1"/>
    </source>
</evidence>
<dbReference type="Pfam" id="PF06803">
    <property type="entry name" value="DUF1232"/>
    <property type="match status" value="1"/>
</dbReference>
<dbReference type="GeneID" id="78455928"/>